<dbReference type="eggNOG" id="COG1778">
    <property type="taxonomic scope" value="Bacteria"/>
</dbReference>
<keyword evidence="9" id="KW-1185">Reference proteome</keyword>
<dbReference type="SFLD" id="SFLDS00003">
    <property type="entry name" value="Haloacid_Dehalogenase"/>
    <property type="match status" value="1"/>
</dbReference>
<dbReference type="EMBL" id="CP002353">
    <property type="protein sequence ID" value="ADV60729.1"/>
    <property type="molecule type" value="Genomic_DNA"/>
</dbReference>
<gene>
    <name evidence="8" type="ordered locus">Isop_0132</name>
</gene>
<dbReference type="OrthoDB" id="9805604at2"/>
<dbReference type="AlphaFoldDB" id="E8R634"/>
<dbReference type="GO" id="GO:0008781">
    <property type="term" value="F:N-acylneuraminate cytidylyltransferase activity"/>
    <property type="evidence" value="ECO:0007669"/>
    <property type="project" value="TreeGrafter"/>
</dbReference>
<name>E8R634_ISOPI</name>
<dbReference type="PIRSF" id="PIRSF006118">
    <property type="entry name" value="KDO8-P_Ptase"/>
    <property type="match status" value="1"/>
</dbReference>
<dbReference type="FunCoup" id="E8R634">
    <property type="interactions" value="206"/>
</dbReference>
<comment type="subunit">
    <text evidence="3">Homotetramer.</text>
</comment>
<dbReference type="SFLD" id="SFLDG01136">
    <property type="entry name" value="C1.6:_Phosphoserine_Phosphatas"/>
    <property type="match status" value="1"/>
</dbReference>
<dbReference type="InterPro" id="IPR036412">
    <property type="entry name" value="HAD-like_sf"/>
</dbReference>
<dbReference type="InterPro" id="IPR023214">
    <property type="entry name" value="HAD_sf"/>
</dbReference>
<dbReference type="HOGENOM" id="CLU_106694_0_1_0"/>
<dbReference type="RefSeq" id="WP_013563018.1">
    <property type="nucleotide sequence ID" value="NC_014962.1"/>
</dbReference>
<dbReference type="EC" id="3.1.3.45" evidence="8"/>
<dbReference type="CDD" id="cd01630">
    <property type="entry name" value="HAD_KDO-like"/>
    <property type="match status" value="1"/>
</dbReference>
<comment type="similarity">
    <text evidence="2">Belongs to the KdsC family.</text>
</comment>
<reference evidence="8 9" key="2">
    <citation type="journal article" date="2011" name="Stand. Genomic Sci.">
        <title>Complete genome sequence of Isosphaera pallida type strain (IS1B).</title>
        <authorList>
            <consortium name="US DOE Joint Genome Institute (JGI-PGF)"/>
            <person name="Goker M."/>
            <person name="Cleland D."/>
            <person name="Saunders E."/>
            <person name="Lapidus A."/>
            <person name="Nolan M."/>
            <person name="Lucas S."/>
            <person name="Hammon N."/>
            <person name="Deshpande S."/>
            <person name="Cheng J.F."/>
            <person name="Tapia R."/>
            <person name="Han C."/>
            <person name="Goodwin L."/>
            <person name="Pitluck S."/>
            <person name="Liolios K."/>
            <person name="Pagani I."/>
            <person name="Ivanova N."/>
            <person name="Mavromatis K."/>
            <person name="Pati A."/>
            <person name="Chen A."/>
            <person name="Palaniappan K."/>
            <person name="Land M."/>
            <person name="Hauser L."/>
            <person name="Chang Y.J."/>
            <person name="Jeffries C.D."/>
            <person name="Detter J.C."/>
            <person name="Beck B."/>
            <person name="Woyke T."/>
            <person name="Bristow J."/>
            <person name="Eisen J.A."/>
            <person name="Markowitz V."/>
            <person name="Hugenholtz P."/>
            <person name="Kyrpides N.C."/>
            <person name="Klenk H.P."/>
        </authorList>
    </citation>
    <scope>NUCLEOTIDE SEQUENCE [LARGE SCALE GENOMIC DNA]</scope>
    <source>
        <strain evidence="9">ATCC 43644 / DSM 9630 / IS1B</strain>
    </source>
</reference>
<feature type="binding site" evidence="7">
    <location>
        <position position="131"/>
    </location>
    <ligand>
        <name>Mg(2+)</name>
        <dbReference type="ChEBI" id="CHEBI:18420"/>
    </ligand>
</feature>
<reference key="1">
    <citation type="submission" date="2010-11" db="EMBL/GenBank/DDBJ databases">
        <title>The complete sequence of chromosome of Isophaera pallida ATCC 43644.</title>
        <authorList>
            <consortium name="US DOE Joint Genome Institute (JGI-PGF)"/>
            <person name="Lucas S."/>
            <person name="Copeland A."/>
            <person name="Lapidus A."/>
            <person name="Bruce D."/>
            <person name="Goodwin L."/>
            <person name="Pitluck S."/>
            <person name="Kyrpides N."/>
            <person name="Mavromatis K."/>
            <person name="Pagani I."/>
            <person name="Ivanova N."/>
            <person name="Saunders E."/>
            <person name="Brettin T."/>
            <person name="Detter J.C."/>
            <person name="Han C."/>
            <person name="Tapia R."/>
            <person name="Land M."/>
            <person name="Hauser L."/>
            <person name="Markowitz V."/>
            <person name="Cheng J.-F."/>
            <person name="Hugenholtz P."/>
            <person name="Woyke T."/>
            <person name="Wu D."/>
            <person name="Eisen J.A."/>
        </authorList>
    </citation>
    <scope>NUCLEOTIDE SEQUENCE</scope>
    <source>
        <strain>ATCC 43644</strain>
    </source>
</reference>
<dbReference type="InterPro" id="IPR010023">
    <property type="entry name" value="KdsC_fam"/>
</dbReference>
<evidence type="ECO:0000313" key="9">
    <source>
        <dbReference type="Proteomes" id="UP000008631"/>
    </source>
</evidence>
<dbReference type="GO" id="GO:0046872">
    <property type="term" value="F:metal ion binding"/>
    <property type="evidence" value="ECO:0007669"/>
    <property type="project" value="UniProtKB-KW"/>
</dbReference>
<dbReference type="PANTHER" id="PTHR21485:SF3">
    <property type="entry name" value="N-ACYLNEURAMINATE CYTIDYLYLTRANSFERASE"/>
    <property type="match status" value="1"/>
</dbReference>
<keyword evidence="4 7" id="KW-0479">Metal-binding</keyword>
<evidence type="ECO:0000256" key="5">
    <source>
        <dbReference type="ARBA" id="ARBA00022801"/>
    </source>
</evidence>
<accession>E8R634</accession>
<dbReference type="SUPFAM" id="SSF56784">
    <property type="entry name" value="HAD-like"/>
    <property type="match status" value="1"/>
</dbReference>
<dbReference type="PANTHER" id="PTHR21485">
    <property type="entry name" value="HAD SUPERFAMILY MEMBERS CMAS AND KDSC"/>
    <property type="match status" value="1"/>
</dbReference>
<feature type="binding site" evidence="7">
    <location>
        <position position="40"/>
    </location>
    <ligand>
        <name>substrate</name>
    </ligand>
</feature>
<dbReference type="STRING" id="575540.Isop_0132"/>
<dbReference type="InParanoid" id="E8R634"/>
<organism evidence="8 9">
    <name type="scientific">Isosphaera pallida (strain ATCC 43644 / DSM 9630 / IS1B)</name>
    <dbReference type="NCBI Taxonomy" id="575540"/>
    <lineage>
        <taxon>Bacteria</taxon>
        <taxon>Pseudomonadati</taxon>
        <taxon>Planctomycetota</taxon>
        <taxon>Planctomycetia</taxon>
        <taxon>Isosphaerales</taxon>
        <taxon>Isosphaeraceae</taxon>
        <taxon>Isosphaera</taxon>
    </lineage>
</organism>
<proteinExistence type="inferred from homology"/>
<keyword evidence="6 7" id="KW-0460">Magnesium</keyword>
<dbReference type="NCBIfam" id="TIGR01670">
    <property type="entry name" value="KdsC-phosphatas"/>
    <property type="match status" value="1"/>
</dbReference>
<dbReference type="Pfam" id="PF00702">
    <property type="entry name" value="Hydrolase"/>
    <property type="match status" value="1"/>
</dbReference>
<evidence type="ECO:0000256" key="1">
    <source>
        <dbReference type="ARBA" id="ARBA00001946"/>
    </source>
</evidence>
<feature type="binding site" evidence="7">
    <location>
        <position position="38"/>
    </location>
    <ligand>
        <name>Mg(2+)</name>
        <dbReference type="ChEBI" id="CHEBI:18420"/>
    </ligand>
</feature>
<dbReference type="GO" id="GO:0019143">
    <property type="term" value="F:3-deoxy-manno-octulosonate-8-phosphatase activity"/>
    <property type="evidence" value="ECO:0007669"/>
    <property type="project" value="UniProtKB-EC"/>
</dbReference>
<dbReference type="SFLD" id="SFLDG01138">
    <property type="entry name" value="C1.6.2:_Deoxy-d-mannose-octulo"/>
    <property type="match status" value="1"/>
</dbReference>
<dbReference type="FunFam" id="3.40.50.1000:FF:000029">
    <property type="entry name" value="3-deoxy-D-manno-octulosonate 8-phosphate phosphatase KdsC"/>
    <property type="match status" value="1"/>
</dbReference>
<dbReference type="InterPro" id="IPR050793">
    <property type="entry name" value="CMP-NeuNAc_synthase"/>
</dbReference>
<evidence type="ECO:0000256" key="4">
    <source>
        <dbReference type="ARBA" id="ARBA00022723"/>
    </source>
</evidence>
<evidence type="ECO:0000256" key="7">
    <source>
        <dbReference type="PIRSR" id="PIRSR006118-2"/>
    </source>
</evidence>
<keyword evidence="5 8" id="KW-0378">Hydrolase</keyword>
<evidence type="ECO:0000313" key="8">
    <source>
        <dbReference type="EMBL" id="ADV60729.1"/>
    </source>
</evidence>
<evidence type="ECO:0000256" key="6">
    <source>
        <dbReference type="ARBA" id="ARBA00022842"/>
    </source>
</evidence>
<comment type="cofactor">
    <cofactor evidence="1 7">
        <name>Mg(2+)</name>
        <dbReference type="ChEBI" id="CHEBI:18420"/>
    </cofactor>
</comment>
<protein>
    <submittedName>
        <fullName evidence="8">3-deoxy-D-manno-octulosonate 8-phosphate phosphatase, YrbI family</fullName>
        <ecNumber evidence="8">3.1.3.45</ecNumber>
    </submittedName>
</protein>
<dbReference type="Gene3D" id="3.40.50.1000">
    <property type="entry name" value="HAD superfamily/HAD-like"/>
    <property type="match status" value="1"/>
</dbReference>
<evidence type="ECO:0000256" key="3">
    <source>
        <dbReference type="ARBA" id="ARBA00011881"/>
    </source>
</evidence>
<sequence>MSFEFDDLSDASSDTVAAGNRSLGLRERCQRMELLVLDVDGVLTDGVIALDDRGIELKRFSVRDGAGISYWRKAGGKVAILSGRRSRAVDLRAAELGITPVIQGAKAKLEPFLGLLEDLGIPAERTVYMGDDLADLPPMGLAGLAACPSDAAAEVIRAADHVTRAPGGRGAVRELVEFLLDARGGWPPRDA</sequence>
<dbReference type="Proteomes" id="UP000008631">
    <property type="component" value="Chromosome"/>
</dbReference>
<dbReference type="KEGG" id="ipa:Isop_0132"/>
<evidence type="ECO:0000256" key="2">
    <source>
        <dbReference type="ARBA" id="ARBA00005893"/>
    </source>
</evidence>